<feature type="compositionally biased region" description="Low complexity" evidence="1">
    <location>
        <begin position="117"/>
        <end position="130"/>
    </location>
</feature>
<dbReference type="Proteomes" id="UP001066276">
    <property type="component" value="Chromosome 7"/>
</dbReference>
<organism evidence="2 3">
    <name type="scientific">Pleurodeles waltl</name>
    <name type="common">Iberian ribbed newt</name>
    <dbReference type="NCBI Taxonomy" id="8319"/>
    <lineage>
        <taxon>Eukaryota</taxon>
        <taxon>Metazoa</taxon>
        <taxon>Chordata</taxon>
        <taxon>Craniata</taxon>
        <taxon>Vertebrata</taxon>
        <taxon>Euteleostomi</taxon>
        <taxon>Amphibia</taxon>
        <taxon>Batrachia</taxon>
        <taxon>Caudata</taxon>
        <taxon>Salamandroidea</taxon>
        <taxon>Salamandridae</taxon>
        <taxon>Pleurodelinae</taxon>
        <taxon>Pleurodeles</taxon>
    </lineage>
</organism>
<sequence>MRPLAPVFGFRHRSPVPLRILLWGTALPRPRRIAGMVKSWGGRRDCVSGPQFRAPSKERRNKETNQQRGGPRRSGTHLTVPCRPPFTNLQPGQGLNVPFSSRGWPQHSVVTTRGEQPVPGGAAPGRTPGGSQAAPRSAPLDPLLHSGGAPTADTPPRAPARLTSRPGALGNAGRSSPNCRRPVQPLRRGTGRDPAAAGGSRCAAAPTLGRTADAALSRGGRTSSQRTLEEPGPARGARRHKKLWSRSLQARPAPPRERGPWARRLTADQEHQPPKDVRGCRE</sequence>
<evidence type="ECO:0000313" key="2">
    <source>
        <dbReference type="EMBL" id="KAJ1129951.1"/>
    </source>
</evidence>
<feature type="compositionally biased region" description="Basic and acidic residues" evidence="1">
    <location>
        <begin position="55"/>
        <end position="65"/>
    </location>
</feature>
<comment type="caution">
    <text evidence="2">The sequence shown here is derived from an EMBL/GenBank/DDBJ whole genome shotgun (WGS) entry which is preliminary data.</text>
</comment>
<accession>A0AAV7PNT7</accession>
<feature type="region of interest" description="Disordered" evidence="1">
    <location>
        <begin position="41"/>
        <end position="282"/>
    </location>
</feature>
<dbReference type="AlphaFoldDB" id="A0AAV7PNT7"/>
<evidence type="ECO:0000313" key="3">
    <source>
        <dbReference type="Proteomes" id="UP001066276"/>
    </source>
</evidence>
<keyword evidence="3" id="KW-1185">Reference proteome</keyword>
<gene>
    <name evidence="2" type="ORF">NDU88_008311</name>
</gene>
<feature type="compositionally biased region" description="Low complexity" evidence="1">
    <location>
        <begin position="149"/>
        <end position="161"/>
    </location>
</feature>
<reference evidence="2" key="1">
    <citation type="journal article" date="2022" name="bioRxiv">
        <title>Sequencing and chromosome-scale assembly of the giantPleurodeles waltlgenome.</title>
        <authorList>
            <person name="Brown T."/>
            <person name="Elewa A."/>
            <person name="Iarovenko S."/>
            <person name="Subramanian E."/>
            <person name="Araus A.J."/>
            <person name="Petzold A."/>
            <person name="Susuki M."/>
            <person name="Suzuki K.-i.T."/>
            <person name="Hayashi T."/>
            <person name="Toyoda A."/>
            <person name="Oliveira C."/>
            <person name="Osipova E."/>
            <person name="Leigh N.D."/>
            <person name="Simon A."/>
            <person name="Yun M.H."/>
        </authorList>
    </citation>
    <scope>NUCLEOTIDE SEQUENCE</scope>
    <source>
        <strain evidence="2">20211129_DDA</strain>
        <tissue evidence="2">Liver</tissue>
    </source>
</reference>
<feature type="compositionally biased region" description="Low complexity" evidence="1">
    <location>
        <begin position="195"/>
        <end position="205"/>
    </location>
</feature>
<dbReference type="EMBL" id="JANPWB010000011">
    <property type="protein sequence ID" value="KAJ1129951.1"/>
    <property type="molecule type" value="Genomic_DNA"/>
</dbReference>
<evidence type="ECO:0000256" key="1">
    <source>
        <dbReference type="SAM" id="MobiDB-lite"/>
    </source>
</evidence>
<feature type="compositionally biased region" description="Basic and acidic residues" evidence="1">
    <location>
        <begin position="254"/>
        <end position="282"/>
    </location>
</feature>
<name>A0AAV7PNT7_PLEWA</name>
<proteinExistence type="predicted"/>
<protein>
    <submittedName>
        <fullName evidence="2">Uncharacterized protein</fullName>
    </submittedName>
</protein>